<keyword evidence="3" id="KW-1185">Reference proteome</keyword>
<evidence type="ECO:0000256" key="1">
    <source>
        <dbReference type="SAM" id="MobiDB-lite"/>
    </source>
</evidence>
<gene>
    <name evidence="2" type="ORF">GCM10025875_31880</name>
</gene>
<accession>A0AA37XGV5</accession>
<dbReference type="EMBL" id="BSUM01000001">
    <property type="protein sequence ID" value="GMA33196.1"/>
    <property type="molecule type" value="Genomic_DNA"/>
</dbReference>
<feature type="region of interest" description="Disordered" evidence="1">
    <location>
        <begin position="47"/>
        <end position="73"/>
    </location>
</feature>
<evidence type="ECO:0000313" key="3">
    <source>
        <dbReference type="Proteomes" id="UP001157161"/>
    </source>
</evidence>
<reference evidence="2" key="2">
    <citation type="submission" date="2023-02" db="EMBL/GenBank/DDBJ databases">
        <authorList>
            <person name="Sun Q."/>
            <person name="Mori K."/>
        </authorList>
    </citation>
    <scope>NUCLEOTIDE SEQUENCE</scope>
    <source>
        <strain evidence="2">NBRC 112290</strain>
    </source>
</reference>
<organism evidence="2 3">
    <name type="scientific">Litorihabitans aurantiacus</name>
    <dbReference type="NCBI Taxonomy" id="1930061"/>
    <lineage>
        <taxon>Bacteria</taxon>
        <taxon>Bacillati</taxon>
        <taxon>Actinomycetota</taxon>
        <taxon>Actinomycetes</taxon>
        <taxon>Micrococcales</taxon>
        <taxon>Beutenbergiaceae</taxon>
        <taxon>Litorihabitans</taxon>
    </lineage>
</organism>
<name>A0AA37XGV5_9MICO</name>
<proteinExistence type="predicted"/>
<protein>
    <submittedName>
        <fullName evidence="2">Uncharacterized protein</fullName>
    </submittedName>
</protein>
<dbReference type="Proteomes" id="UP001157161">
    <property type="component" value="Unassembled WGS sequence"/>
</dbReference>
<evidence type="ECO:0000313" key="2">
    <source>
        <dbReference type="EMBL" id="GMA33196.1"/>
    </source>
</evidence>
<comment type="caution">
    <text evidence="2">The sequence shown here is derived from an EMBL/GenBank/DDBJ whole genome shotgun (WGS) entry which is preliminary data.</text>
</comment>
<reference evidence="2" key="1">
    <citation type="journal article" date="2014" name="Int. J. Syst. Evol. Microbiol.">
        <title>Complete genome sequence of Corynebacterium casei LMG S-19264T (=DSM 44701T), isolated from a smear-ripened cheese.</title>
        <authorList>
            <consortium name="US DOE Joint Genome Institute (JGI-PGF)"/>
            <person name="Walter F."/>
            <person name="Albersmeier A."/>
            <person name="Kalinowski J."/>
            <person name="Ruckert C."/>
        </authorList>
    </citation>
    <scope>NUCLEOTIDE SEQUENCE</scope>
    <source>
        <strain evidence="2">NBRC 112290</strain>
    </source>
</reference>
<dbReference type="AlphaFoldDB" id="A0AA37XGV5"/>
<sequence>MRAVPNNVAENGDVYRVHRDATLDGDDTKTSRPVVCVSMSPHDPVAWKGLPRITTTSMPGDLPSPATPDMPFTRDGHWTLRFLRAVRKDLTGDPALCSFLGTLSEPAKTEALKYYRGRNGTAAG</sequence>